<reference evidence="1 2" key="1">
    <citation type="submission" date="2016-02" db="EMBL/GenBank/DDBJ databases">
        <title>Genome sequence of Clostridium colicanis DSM 13634.</title>
        <authorList>
            <person name="Poehlein A."/>
            <person name="Daniel R."/>
        </authorList>
    </citation>
    <scope>NUCLEOTIDE SEQUENCE [LARGE SCALE GENOMIC DNA]</scope>
    <source>
        <strain evidence="1 2">DSM 13634</strain>
    </source>
</reference>
<gene>
    <name evidence="1" type="ORF">CLCOL_12440</name>
</gene>
<dbReference type="AlphaFoldDB" id="A0A151ANY8"/>
<evidence type="ECO:0000313" key="2">
    <source>
        <dbReference type="Proteomes" id="UP000075374"/>
    </source>
</evidence>
<dbReference type="PATRIC" id="fig|1121305.3.peg.1246"/>
<evidence type="ECO:0008006" key="3">
    <source>
        <dbReference type="Google" id="ProtNLM"/>
    </source>
</evidence>
<accession>A0A151ANY8</accession>
<sequence length="664" mass="77155">MPEILNISGNYNVNSKRIHKRLLFEVGESFSARIISLDKETSEVILKLLDGWQFSAEIKEKIDFTPNKLIKFEVEGYEHGKIILKVLGEEKGEVKESSLLDTLREQGISVKEENYVMLEKMIKHNMPLNKENISKMKSLLDFQHKIIEDPKEEEIFISKYLNNKGIDIEEQKGKDIQKILKGFFKEFKDLNIDELFTLIENGIDLTEKNIKSFNRINKESAVIYKDLIDLGKSLLKDNESSIITVPNHNNNLEIITKDLETPILKYLENKNIDIKTENGKVVQKLLNELFYKFDEPNKKVLTSMLERNIDFTFDNVKSFNNVDKETLDVFKALINIGQDNSNISPKSLEKRNVYLYKDYKEVIDNTENLPEINSDKESLSNLKELQLHSKNDNFSGSSKEILGKEMLKSLLDWGKIESDSLIKKQDVSDNISNKVIENSNDIREELNNKADNDNNKTLEMSRDVKEEVIRKNDDINNKVLEISHDIKEELSSKISEMKEIIKRCIEENNNGKSDNFNNIFQSLQSKADDFKVFNSISNQYYYLDVPVKFNNQEYPCKLIIKDDRKRGKKIDSSNVKFVVSVKTINMGVVDAYIKVFNSNINVDINCEESWTKILELGKEKLWRKLSDIGYNVSIQVKKKDKEVDLVECRDFFEDSEFTRINLMV</sequence>
<dbReference type="STRING" id="1121305.CLCOL_12440"/>
<dbReference type="EMBL" id="LTBB01000005">
    <property type="protein sequence ID" value="KYH29107.1"/>
    <property type="molecule type" value="Genomic_DNA"/>
</dbReference>
<dbReference type="RefSeq" id="WP_061858113.1">
    <property type="nucleotide sequence ID" value="NZ_LTBB01000005.1"/>
</dbReference>
<evidence type="ECO:0000313" key="1">
    <source>
        <dbReference type="EMBL" id="KYH29107.1"/>
    </source>
</evidence>
<keyword evidence="2" id="KW-1185">Reference proteome</keyword>
<organism evidence="1 2">
    <name type="scientific">Clostridium colicanis DSM 13634</name>
    <dbReference type="NCBI Taxonomy" id="1121305"/>
    <lineage>
        <taxon>Bacteria</taxon>
        <taxon>Bacillati</taxon>
        <taxon>Bacillota</taxon>
        <taxon>Clostridia</taxon>
        <taxon>Eubacteriales</taxon>
        <taxon>Clostridiaceae</taxon>
        <taxon>Clostridium</taxon>
    </lineage>
</organism>
<dbReference type="Proteomes" id="UP000075374">
    <property type="component" value="Unassembled WGS sequence"/>
</dbReference>
<name>A0A151ANY8_9CLOT</name>
<protein>
    <recommendedName>
        <fullName evidence="3">Flagellar hook-length control protein FliK</fullName>
    </recommendedName>
</protein>
<comment type="caution">
    <text evidence="1">The sequence shown here is derived from an EMBL/GenBank/DDBJ whole genome shotgun (WGS) entry which is preliminary data.</text>
</comment>
<proteinExistence type="predicted"/>